<reference evidence="12 13" key="1">
    <citation type="submission" date="2019-09" db="EMBL/GenBank/DDBJ databases">
        <authorList>
            <person name="Chen X.-Y."/>
        </authorList>
    </citation>
    <scope>NUCLEOTIDE SEQUENCE [LARGE SCALE GENOMIC DNA]</scope>
    <source>
        <strain evidence="12 13">NY5</strain>
    </source>
</reference>
<feature type="binding site" evidence="9">
    <location>
        <position position="142"/>
    </location>
    <ligand>
        <name>4-CDP-2-C-methyl-D-erythritol 2-phosphate</name>
        <dbReference type="ChEBI" id="CHEBI:57919"/>
    </ligand>
</feature>
<evidence type="ECO:0000256" key="5">
    <source>
        <dbReference type="ARBA" id="ARBA00012579"/>
    </source>
</evidence>
<comment type="similarity">
    <text evidence="3 9 10">Belongs to the IspF family.</text>
</comment>
<dbReference type="AlphaFoldDB" id="A0A5B0X5P5"/>
<keyword evidence="6 9" id="KW-0479">Metal-binding</keyword>
<dbReference type="GO" id="GO:0016114">
    <property type="term" value="P:terpenoid biosynthetic process"/>
    <property type="evidence" value="ECO:0007669"/>
    <property type="project" value="InterPro"/>
</dbReference>
<feature type="domain" description="2-C-methyl-D-erythritol 2,4-cyclodiphosphate synthase" evidence="11">
    <location>
        <begin position="1"/>
        <end position="154"/>
    </location>
</feature>
<comment type="subunit">
    <text evidence="4 9">Homotrimer.</text>
</comment>
<dbReference type="HAMAP" id="MF_00107">
    <property type="entry name" value="IspF"/>
    <property type="match status" value="1"/>
</dbReference>
<dbReference type="InterPro" id="IPR020555">
    <property type="entry name" value="MECDP_synthase_CS"/>
</dbReference>
<feature type="binding site" evidence="9">
    <location>
        <begin position="132"/>
        <end position="135"/>
    </location>
    <ligand>
        <name>4-CDP-2-C-methyl-D-erythritol 2-phosphate</name>
        <dbReference type="ChEBI" id="CHEBI:57919"/>
    </ligand>
</feature>
<protein>
    <recommendedName>
        <fullName evidence="5 9">2-C-methyl-D-erythritol 2,4-cyclodiphosphate synthase</fullName>
        <shortName evidence="9">MECDP-synthase</shortName>
        <shortName evidence="9">MECPP-synthase</shortName>
        <shortName evidence="9">MECPS</shortName>
        <ecNumber evidence="5 9">4.6.1.12</ecNumber>
    </recommendedName>
</protein>
<dbReference type="InterPro" id="IPR003526">
    <property type="entry name" value="MECDP_synthase"/>
</dbReference>
<feature type="binding site" evidence="9">
    <location>
        <begin position="8"/>
        <end position="10"/>
    </location>
    <ligand>
        <name>4-CDP-2-C-methyl-D-erythritol 2-phosphate</name>
        <dbReference type="ChEBI" id="CHEBI:57919"/>
    </ligand>
</feature>
<dbReference type="GO" id="GO:0046872">
    <property type="term" value="F:metal ion binding"/>
    <property type="evidence" value="ECO:0007669"/>
    <property type="project" value="UniProtKB-KW"/>
</dbReference>
<keyword evidence="7 9" id="KW-0414">Isoprene biosynthesis</keyword>
<evidence type="ECO:0000256" key="3">
    <source>
        <dbReference type="ARBA" id="ARBA00008480"/>
    </source>
</evidence>
<dbReference type="CDD" id="cd00554">
    <property type="entry name" value="MECDP_synthase"/>
    <property type="match status" value="1"/>
</dbReference>
<evidence type="ECO:0000256" key="9">
    <source>
        <dbReference type="HAMAP-Rule" id="MF_00107"/>
    </source>
</evidence>
<dbReference type="GO" id="GO:0008685">
    <property type="term" value="F:2-C-methyl-D-erythritol 2,4-cyclodiphosphate synthase activity"/>
    <property type="evidence" value="ECO:0007669"/>
    <property type="project" value="UniProtKB-UniRule"/>
</dbReference>
<feature type="site" description="Transition state stabilizer" evidence="9">
    <location>
        <position position="133"/>
    </location>
</feature>
<evidence type="ECO:0000256" key="2">
    <source>
        <dbReference type="ARBA" id="ARBA00004709"/>
    </source>
</evidence>
<evidence type="ECO:0000259" key="11">
    <source>
        <dbReference type="Pfam" id="PF02542"/>
    </source>
</evidence>
<evidence type="ECO:0000256" key="8">
    <source>
        <dbReference type="ARBA" id="ARBA00023239"/>
    </source>
</evidence>
<dbReference type="GO" id="GO:0019288">
    <property type="term" value="P:isopentenyl diphosphate biosynthetic process, methylerythritol 4-phosphate pathway"/>
    <property type="evidence" value="ECO:0007669"/>
    <property type="project" value="UniProtKB-UniRule"/>
</dbReference>
<feature type="binding site" evidence="9">
    <location>
        <position position="8"/>
    </location>
    <ligand>
        <name>a divalent metal cation</name>
        <dbReference type="ChEBI" id="CHEBI:60240"/>
    </ligand>
</feature>
<dbReference type="EMBL" id="VTUX01000002">
    <property type="protein sequence ID" value="KAA1193529.1"/>
    <property type="molecule type" value="Genomic_DNA"/>
</dbReference>
<evidence type="ECO:0000256" key="1">
    <source>
        <dbReference type="ARBA" id="ARBA00000200"/>
    </source>
</evidence>
<evidence type="ECO:0000256" key="7">
    <source>
        <dbReference type="ARBA" id="ARBA00023229"/>
    </source>
</evidence>
<dbReference type="UniPathway" id="UPA00056">
    <property type="reaction ID" value="UER00095"/>
</dbReference>
<proteinExistence type="inferred from homology"/>
<feature type="binding site" evidence="9">
    <location>
        <begin position="56"/>
        <end position="58"/>
    </location>
    <ligand>
        <name>4-CDP-2-C-methyl-D-erythritol 2-phosphate</name>
        <dbReference type="ChEBI" id="CHEBI:57919"/>
    </ligand>
</feature>
<dbReference type="NCBIfam" id="TIGR00151">
    <property type="entry name" value="ispF"/>
    <property type="match status" value="1"/>
</dbReference>
<evidence type="ECO:0000256" key="6">
    <source>
        <dbReference type="ARBA" id="ARBA00022723"/>
    </source>
</evidence>
<feature type="binding site" evidence="9">
    <location>
        <position position="139"/>
    </location>
    <ligand>
        <name>4-CDP-2-C-methyl-D-erythritol 2-phosphate</name>
        <dbReference type="ChEBI" id="CHEBI:57919"/>
    </ligand>
</feature>
<dbReference type="PANTHER" id="PTHR43181">
    <property type="entry name" value="2-C-METHYL-D-ERYTHRITOL 2,4-CYCLODIPHOSPHATE SYNTHASE, CHLOROPLASTIC"/>
    <property type="match status" value="1"/>
</dbReference>
<evidence type="ECO:0000256" key="4">
    <source>
        <dbReference type="ARBA" id="ARBA00011233"/>
    </source>
</evidence>
<feature type="site" description="Transition state stabilizer" evidence="9">
    <location>
        <position position="34"/>
    </location>
</feature>
<feature type="binding site" evidence="9">
    <location>
        <position position="42"/>
    </location>
    <ligand>
        <name>a divalent metal cation</name>
        <dbReference type="ChEBI" id="CHEBI:60240"/>
    </ligand>
</feature>
<evidence type="ECO:0000256" key="10">
    <source>
        <dbReference type="RuleBase" id="RU004395"/>
    </source>
</evidence>
<comment type="catalytic activity">
    <reaction evidence="1 9 10">
        <text>4-CDP-2-C-methyl-D-erythritol 2-phosphate = 2-C-methyl-D-erythritol 2,4-cyclic diphosphate + CMP</text>
        <dbReference type="Rhea" id="RHEA:23864"/>
        <dbReference type="ChEBI" id="CHEBI:57919"/>
        <dbReference type="ChEBI" id="CHEBI:58483"/>
        <dbReference type="ChEBI" id="CHEBI:60377"/>
        <dbReference type="EC" id="4.6.1.12"/>
    </reaction>
</comment>
<comment type="caution">
    <text evidence="12">The sequence shown here is derived from an EMBL/GenBank/DDBJ whole genome shotgun (WGS) entry which is preliminary data.</text>
</comment>
<dbReference type="InterPro" id="IPR036571">
    <property type="entry name" value="MECDP_synthase_sf"/>
</dbReference>
<dbReference type="EC" id="4.6.1.12" evidence="5 9"/>
<feature type="binding site" evidence="9">
    <location>
        <begin position="34"/>
        <end position="35"/>
    </location>
    <ligand>
        <name>4-CDP-2-C-methyl-D-erythritol 2-phosphate</name>
        <dbReference type="ChEBI" id="CHEBI:57919"/>
    </ligand>
</feature>
<keyword evidence="8 9" id="KW-0456">Lyase</keyword>
<organism evidence="12 13">
    <name type="scientific">Pseudohalioglobus sediminis</name>
    <dbReference type="NCBI Taxonomy" id="2606449"/>
    <lineage>
        <taxon>Bacteria</taxon>
        <taxon>Pseudomonadati</taxon>
        <taxon>Pseudomonadota</taxon>
        <taxon>Gammaproteobacteria</taxon>
        <taxon>Cellvibrionales</taxon>
        <taxon>Halieaceae</taxon>
        <taxon>Pseudohalioglobus</taxon>
    </lineage>
</organism>
<comment type="function">
    <text evidence="9">Involved in the biosynthesis of isopentenyl diphosphate (IPP) and dimethylallyl diphosphate (DMAPP), two major building blocks of isoprenoid compounds. Catalyzes the conversion of 4-diphosphocytidyl-2-C-methyl-D-erythritol 2-phosphate (CDP-ME2P) to 2-C-methyl-D-erythritol 2,4-cyclodiphosphate (ME-CPP) with a corresponding release of cytidine 5-monophosphate (CMP).</text>
</comment>
<name>A0A5B0X5P5_9GAMM</name>
<feature type="binding site" evidence="9">
    <location>
        <position position="10"/>
    </location>
    <ligand>
        <name>a divalent metal cation</name>
        <dbReference type="ChEBI" id="CHEBI:60240"/>
    </ligand>
</feature>
<gene>
    <name evidence="9 12" type="primary">ispF</name>
    <name evidence="12" type="ORF">F0M18_06325</name>
</gene>
<feature type="binding site" evidence="9">
    <location>
        <begin position="61"/>
        <end position="65"/>
    </location>
    <ligand>
        <name>4-CDP-2-C-methyl-D-erythritol 2-phosphate</name>
        <dbReference type="ChEBI" id="CHEBI:57919"/>
    </ligand>
</feature>
<dbReference type="SUPFAM" id="SSF69765">
    <property type="entry name" value="IpsF-like"/>
    <property type="match status" value="1"/>
</dbReference>
<dbReference type="FunFam" id="3.30.1330.50:FF:000001">
    <property type="entry name" value="2-C-methyl-D-erythritol 2,4-cyclodiphosphate synthase"/>
    <property type="match status" value="1"/>
</dbReference>
<dbReference type="Pfam" id="PF02542">
    <property type="entry name" value="YgbB"/>
    <property type="match status" value="1"/>
</dbReference>
<feature type="binding site" evidence="9">
    <location>
        <begin position="100"/>
        <end position="106"/>
    </location>
    <ligand>
        <name>4-CDP-2-C-methyl-D-erythritol 2-phosphate</name>
        <dbReference type="ChEBI" id="CHEBI:57919"/>
    </ligand>
</feature>
<evidence type="ECO:0000313" key="12">
    <source>
        <dbReference type="EMBL" id="KAA1193529.1"/>
    </source>
</evidence>
<dbReference type="PANTHER" id="PTHR43181:SF1">
    <property type="entry name" value="2-C-METHYL-D-ERYTHRITOL 2,4-CYCLODIPHOSPHATE SYNTHASE, CHLOROPLASTIC"/>
    <property type="match status" value="1"/>
</dbReference>
<dbReference type="PROSITE" id="PS01350">
    <property type="entry name" value="ISPF"/>
    <property type="match status" value="1"/>
</dbReference>
<dbReference type="Gene3D" id="3.30.1330.50">
    <property type="entry name" value="2-C-methyl-D-erythritol 2,4-cyclodiphosphate synthase"/>
    <property type="match status" value="1"/>
</dbReference>
<accession>A0A5B0X5P5</accession>
<comment type="cofactor">
    <cofactor evidence="9">
        <name>a divalent metal cation</name>
        <dbReference type="ChEBI" id="CHEBI:60240"/>
    </cofactor>
    <text evidence="9">Binds 1 divalent metal cation per subunit.</text>
</comment>
<comment type="pathway">
    <text evidence="2 9">Isoprenoid biosynthesis; isopentenyl diphosphate biosynthesis via DXP pathway; isopentenyl diphosphate from 1-deoxy-D-xylulose 5-phosphate: step 4/6.</text>
</comment>
<keyword evidence="13" id="KW-1185">Reference proteome</keyword>
<evidence type="ECO:0000313" key="13">
    <source>
        <dbReference type="Proteomes" id="UP000323708"/>
    </source>
</evidence>
<sequence length="159" mass="16819">MRIGHGYDVHRCGPGDHVILGGERIAHHSGLVAHSDGDVLIHAICDALLGAVAAGDIGTHFPDTDPQNADIDSRILLRKVVQRVRDRGYALCNLDATLVAQAPRMAAHIAAMCANLASDLEVGVEQVNIKATTTEKLGFAGREEGIAAHAVVLLQRVDP</sequence>
<dbReference type="Proteomes" id="UP000323708">
    <property type="component" value="Unassembled WGS sequence"/>
</dbReference>